<dbReference type="InterPro" id="IPR013106">
    <property type="entry name" value="Ig_V-set"/>
</dbReference>
<dbReference type="SMART" id="SM00407">
    <property type="entry name" value="IGc1"/>
    <property type="match status" value="1"/>
</dbReference>
<dbReference type="Proteomes" id="UP000472273">
    <property type="component" value="Unplaced"/>
</dbReference>
<protein>
    <recommendedName>
        <fullName evidence="4">Ig-like domain-containing protein</fullName>
    </recommendedName>
</protein>
<organism evidence="5 6">
    <name type="scientific">Pseudonaja textilis</name>
    <name type="common">Eastern brown snake</name>
    <dbReference type="NCBI Taxonomy" id="8673"/>
    <lineage>
        <taxon>Eukaryota</taxon>
        <taxon>Metazoa</taxon>
        <taxon>Chordata</taxon>
        <taxon>Craniata</taxon>
        <taxon>Vertebrata</taxon>
        <taxon>Euteleostomi</taxon>
        <taxon>Lepidosauria</taxon>
        <taxon>Squamata</taxon>
        <taxon>Bifurcata</taxon>
        <taxon>Unidentata</taxon>
        <taxon>Episquamata</taxon>
        <taxon>Toxicofera</taxon>
        <taxon>Serpentes</taxon>
        <taxon>Colubroidea</taxon>
        <taxon>Elapidae</taxon>
        <taxon>Hydrophiinae</taxon>
        <taxon>Pseudonaja</taxon>
    </lineage>
</organism>
<keyword evidence="6" id="KW-1185">Reference proteome</keyword>
<keyword evidence="3" id="KW-1280">Immunoglobulin</keyword>
<dbReference type="GeneTree" id="ENSGT01150000286938"/>
<evidence type="ECO:0000256" key="1">
    <source>
        <dbReference type="ARBA" id="ARBA00022859"/>
    </source>
</evidence>
<dbReference type="PROSITE" id="PS50835">
    <property type="entry name" value="IG_LIKE"/>
    <property type="match status" value="1"/>
</dbReference>
<dbReference type="InterPro" id="IPR050199">
    <property type="entry name" value="IgHV"/>
</dbReference>
<dbReference type="Gene3D" id="2.60.40.10">
    <property type="entry name" value="Immunoglobulins"/>
    <property type="match status" value="2"/>
</dbReference>
<name>A0A670Z0B1_PSETE</name>
<evidence type="ECO:0000259" key="4">
    <source>
        <dbReference type="PROSITE" id="PS50835"/>
    </source>
</evidence>
<dbReference type="InterPro" id="IPR007110">
    <property type="entry name" value="Ig-like_dom"/>
</dbReference>
<dbReference type="SUPFAM" id="SSF48726">
    <property type="entry name" value="Immunoglobulin"/>
    <property type="match status" value="2"/>
</dbReference>
<dbReference type="InterPro" id="IPR013783">
    <property type="entry name" value="Ig-like_fold"/>
</dbReference>
<dbReference type="GO" id="GO:0005576">
    <property type="term" value="C:extracellular region"/>
    <property type="evidence" value="ECO:0007669"/>
    <property type="project" value="UniProtKB-ARBA"/>
</dbReference>
<dbReference type="SMART" id="SM00406">
    <property type="entry name" value="IGv"/>
    <property type="match status" value="1"/>
</dbReference>
<reference evidence="5" key="2">
    <citation type="submission" date="2025-09" db="UniProtKB">
        <authorList>
            <consortium name="Ensembl"/>
        </authorList>
    </citation>
    <scope>IDENTIFICATION</scope>
</reference>
<evidence type="ECO:0000256" key="3">
    <source>
        <dbReference type="ARBA" id="ARBA00043265"/>
    </source>
</evidence>
<dbReference type="OMA" id="CARETQX"/>
<dbReference type="InterPro" id="IPR003597">
    <property type="entry name" value="Ig_C1-set"/>
</dbReference>
<sequence>VKLDCAVSGVEVGGWYWGWCRKCQGKGLEWLGGIKSINGGGEAYYNSCFNNQIVISRDTAKNEFYLELRTLTIADSAVYFCVRCNYAYFDYWGQGTMVTVTSETPKAPSLFPLIPSGDNSETIDITIGCLAKNFLPDSIDFSWDNQRNESIGNQNYIKFPSILSSGTYTAVSQAKVPRSTWDEFQLFYCKATHPQGNKIVPVVRQSCRRLS</sequence>
<dbReference type="Pfam" id="PF07654">
    <property type="entry name" value="C1-set"/>
    <property type="match status" value="1"/>
</dbReference>
<dbReference type="InterPro" id="IPR036179">
    <property type="entry name" value="Ig-like_dom_sf"/>
</dbReference>
<reference evidence="5" key="1">
    <citation type="submission" date="2025-08" db="UniProtKB">
        <authorList>
            <consortium name="Ensembl"/>
        </authorList>
    </citation>
    <scope>IDENTIFICATION</scope>
</reference>
<dbReference type="PANTHER" id="PTHR23266">
    <property type="entry name" value="IMMUNOGLOBULIN HEAVY CHAIN"/>
    <property type="match status" value="1"/>
</dbReference>
<accession>A0A670Z0B1</accession>
<keyword evidence="2" id="KW-1064">Adaptive immunity</keyword>
<evidence type="ECO:0000313" key="5">
    <source>
        <dbReference type="Ensembl" id="ENSPTXP00000014441.1"/>
    </source>
</evidence>
<dbReference type="AlphaFoldDB" id="A0A670Z0B1"/>
<feature type="domain" description="Ig-like" evidence="4">
    <location>
        <begin position="108"/>
        <end position="200"/>
    </location>
</feature>
<dbReference type="GO" id="GO:0019814">
    <property type="term" value="C:immunoglobulin complex"/>
    <property type="evidence" value="ECO:0007669"/>
    <property type="project" value="UniProtKB-KW"/>
</dbReference>
<evidence type="ECO:0000313" key="6">
    <source>
        <dbReference type="Proteomes" id="UP000472273"/>
    </source>
</evidence>
<dbReference type="GO" id="GO:0002250">
    <property type="term" value="P:adaptive immune response"/>
    <property type="evidence" value="ECO:0007669"/>
    <property type="project" value="UniProtKB-KW"/>
</dbReference>
<dbReference type="Ensembl" id="ENSPTXT00000014897.1">
    <property type="protein sequence ID" value="ENSPTXP00000014441.1"/>
    <property type="gene ID" value="ENSPTXG00000010020.1"/>
</dbReference>
<keyword evidence="1" id="KW-0391">Immunity</keyword>
<proteinExistence type="predicted"/>
<evidence type="ECO:0000256" key="2">
    <source>
        <dbReference type="ARBA" id="ARBA00023130"/>
    </source>
</evidence>